<dbReference type="PANTHER" id="PTHR30069:SF29">
    <property type="entry name" value="HEMOGLOBIN AND HEMOGLOBIN-HAPTOGLOBIN-BINDING PROTEIN 1-RELATED"/>
    <property type="match status" value="1"/>
</dbReference>
<keyword evidence="2 10" id="KW-0813">Transport</keyword>
<dbReference type="InterPro" id="IPR008969">
    <property type="entry name" value="CarboxyPept-like_regulatory"/>
</dbReference>
<dbReference type="EMBL" id="CZVW01000012">
    <property type="protein sequence ID" value="CUT02314.1"/>
    <property type="molecule type" value="Genomic_DNA"/>
</dbReference>
<gene>
    <name evidence="14" type="ORF">JGI23_01225</name>
</gene>
<dbReference type="Pfam" id="PF00593">
    <property type="entry name" value="TonB_dep_Rec_b-barrel"/>
    <property type="match status" value="1"/>
</dbReference>
<evidence type="ECO:0000256" key="8">
    <source>
        <dbReference type="ARBA" id="ARBA00023170"/>
    </source>
</evidence>
<comment type="subcellular location">
    <subcellularLocation>
        <location evidence="1 10">Cell outer membrane</location>
        <topology evidence="1 10">Multi-pass membrane protein</topology>
    </subcellularLocation>
</comment>
<keyword evidence="9 10" id="KW-0998">Cell outer membrane</keyword>
<proteinExistence type="inferred from homology"/>
<keyword evidence="3 10" id="KW-1134">Transmembrane beta strand</keyword>
<dbReference type="GO" id="GO:0015344">
    <property type="term" value="F:siderophore uptake transmembrane transporter activity"/>
    <property type="evidence" value="ECO:0007669"/>
    <property type="project" value="TreeGrafter"/>
</dbReference>
<keyword evidence="8 14" id="KW-0675">Receptor</keyword>
<accession>A0A0P1NTG9</accession>
<comment type="similarity">
    <text evidence="10 11">Belongs to the TonB-dependent receptor family.</text>
</comment>
<dbReference type="InterPro" id="IPR036942">
    <property type="entry name" value="Beta-barrel_TonB_sf"/>
</dbReference>
<dbReference type="SUPFAM" id="SSF49464">
    <property type="entry name" value="Carboxypeptidase regulatory domain-like"/>
    <property type="match status" value="1"/>
</dbReference>
<evidence type="ECO:0000256" key="7">
    <source>
        <dbReference type="ARBA" id="ARBA00023136"/>
    </source>
</evidence>
<dbReference type="Gene3D" id="2.40.170.20">
    <property type="entry name" value="TonB-dependent receptor, beta-barrel domain"/>
    <property type="match status" value="1"/>
</dbReference>
<dbReference type="OrthoDB" id="9762903at2"/>
<dbReference type="CDD" id="cd01347">
    <property type="entry name" value="ligand_gated_channel"/>
    <property type="match status" value="1"/>
</dbReference>
<dbReference type="InterPro" id="IPR012910">
    <property type="entry name" value="Plug_dom"/>
</dbReference>
<dbReference type="InterPro" id="IPR039426">
    <property type="entry name" value="TonB-dep_rcpt-like"/>
</dbReference>
<dbReference type="GO" id="GO:0044718">
    <property type="term" value="P:siderophore transmembrane transport"/>
    <property type="evidence" value="ECO:0007669"/>
    <property type="project" value="TreeGrafter"/>
</dbReference>
<keyword evidence="4 10" id="KW-0812">Transmembrane</keyword>
<reference evidence="15" key="1">
    <citation type="submission" date="2015-11" db="EMBL/GenBank/DDBJ databases">
        <authorList>
            <person name="Varghese N."/>
        </authorList>
    </citation>
    <scope>NUCLEOTIDE SEQUENCE [LARGE SCALE GENOMIC DNA]</scope>
    <source>
        <strain evidence="15">JGI-23</strain>
    </source>
</reference>
<keyword evidence="15" id="KW-1185">Reference proteome</keyword>
<evidence type="ECO:0000256" key="11">
    <source>
        <dbReference type="RuleBase" id="RU003357"/>
    </source>
</evidence>
<evidence type="ECO:0000256" key="5">
    <source>
        <dbReference type="ARBA" id="ARBA00022729"/>
    </source>
</evidence>
<evidence type="ECO:0000259" key="13">
    <source>
        <dbReference type="Pfam" id="PF07715"/>
    </source>
</evidence>
<evidence type="ECO:0000256" key="3">
    <source>
        <dbReference type="ARBA" id="ARBA00022452"/>
    </source>
</evidence>
<evidence type="ECO:0000256" key="6">
    <source>
        <dbReference type="ARBA" id="ARBA00023077"/>
    </source>
</evidence>
<sequence>MKAWLISILLTINVLAQDVTVELKVIDENKTAVKDAIVEIQQINNRQRSITDSLGLTKLIAKTGDAKITIRHLSYRQYKSNLKINTDTLIIIQLSTRLIKLNEITVTATGYKANTAEVANFVEVIDEETFDKFLPNSFSDILKTGTSIYIRDYGGTPAQLKTISLRGTGSEHTVFMLNGVRISSFQNGVFDLSLIPADVIERIEIIHSNMSSLYGADAIGGVVNVITKRKNNFTEFNIATGSFGTRKFNFNFSGSVKNLNYLASFTRNYGAGNFHYKYKLGNNEITLNRKNAHFNISDFYINFSSQNISFSTLYLRSARGIPAPTTKFDPSNTATQFDEDINLTLSITKPFASSILKANFLFKNSLLKYTNNDLIIAGSGISSYSHNLLFSGVITYLFKTNFDLLLVPGFEVSFGIANGNSFEKAKRINTGLFLTAEKKLEVQSLLTTRIYIMLRNDRFSDFGNKFIYKIGINSGIPKNPLLSLKFSYGTGFRAPTFNDLYWYGSGNKNLKPETSKSYDFGFVLFSESAKKFIKEFKFEASIFNIDITNRIVWLPSEENQNLWKPINIDEVNSRGIEFSGEIAFSNFLKLSGNFSISQSIRKNKRTADDATQNKQLIYIPKSTGNFGVHLSFEKMFLLLQTNYVGLRYTTETNDRWLQPYVVVDATFGFNYQVKLFSGSVKFSIKNLFNENYETIVGYPMPLRNYLVEFSMQIKNQTKQKGEVK</sequence>
<dbReference type="InterPro" id="IPR037066">
    <property type="entry name" value="Plug_dom_sf"/>
</dbReference>
<evidence type="ECO:0000256" key="1">
    <source>
        <dbReference type="ARBA" id="ARBA00004571"/>
    </source>
</evidence>
<dbReference type="Gene3D" id="2.170.130.10">
    <property type="entry name" value="TonB-dependent receptor, plug domain"/>
    <property type="match status" value="1"/>
</dbReference>
<evidence type="ECO:0000313" key="14">
    <source>
        <dbReference type="EMBL" id="CUT02314.1"/>
    </source>
</evidence>
<name>A0A0P1NTG9_9BACT</name>
<dbReference type="Proteomes" id="UP000199197">
    <property type="component" value="Unassembled WGS sequence"/>
</dbReference>
<dbReference type="Pfam" id="PF07715">
    <property type="entry name" value="Plug"/>
    <property type="match status" value="1"/>
</dbReference>
<evidence type="ECO:0000259" key="12">
    <source>
        <dbReference type="Pfam" id="PF00593"/>
    </source>
</evidence>
<protein>
    <submittedName>
        <fullName evidence="14">Outer membrane cobalamin receptor protein</fullName>
    </submittedName>
</protein>
<evidence type="ECO:0000256" key="4">
    <source>
        <dbReference type="ARBA" id="ARBA00022692"/>
    </source>
</evidence>
<dbReference type="InterPro" id="IPR000531">
    <property type="entry name" value="Beta-barrel_TonB"/>
</dbReference>
<feature type="domain" description="TonB-dependent receptor-like beta-barrel" evidence="12">
    <location>
        <begin position="244"/>
        <end position="687"/>
    </location>
</feature>
<dbReference type="GO" id="GO:0009279">
    <property type="term" value="C:cell outer membrane"/>
    <property type="evidence" value="ECO:0007669"/>
    <property type="project" value="UniProtKB-SubCell"/>
</dbReference>
<dbReference type="AlphaFoldDB" id="A0A0P1NTG9"/>
<evidence type="ECO:0000256" key="10">
    <source>
        <dbReference type="PROSITE-ProRule" id="PRU01360"/>
    </source>
</evidence>
<keyword evidence="7 10" id="KW-0472">Membrane</keyword>
<evidence type="ECO:0000256" key="9">
    <source>
        <dbReference type="ARBA" id="ARBA00023237"/>
    </source>
</evidence>
<dbReference type="PROSITE" id="PS52016">
    <property type="entry name" value="TONB_DEPENDENT_REC_3"/>
    <property type="match status" value="1"/>
</dbReference>
<feature type="domain" description="TonB-dependent receptor plug" evidence="13">
    <location>
        <begin position="117"/>
        <end position="222"/>
    </location>
</feature>
<evidence type="ECO:0000313" key="15">
    <source>
        <dbReference type="Proteomes" id="UP000199197"/>
    </source>
</evidence>
<dbReference type="PANTHER" id="PTHR30069">
    <property type="entry name" value="TONB-DEPENDENT OUTER MEMBRANE RECEPTOR"/>
    <property type="match status" value="1"/>
</dbReference>
<organism evidence="14 15">
    <name type="scientific">Candidatus Chryseopegocella kryptomonas</name>
    <dbReference type="NCBI Taxonomy" id="1633643"/>
    <lineage>
        <taxon>Bacteria</taxon>
        <taxon>Pseudomonadati</taxon>
        <taxon>Candidatus Kryptoniota</taxon>
        <taxon>Candidatus Chryseopegocella</taxon>
    </lineage>
</organism>
<evidence type="ECO:0000256" key="2">
    <source>
        <dbReference type="ARBA" id="ARBA00022448"/>
    </source>
</evidence>
<dbReference type="SUPFAM" id="SSF56935">
    <property type="entry name" value="Porins"/>
    <property type="match status" value="1"/>
</dbReference>
<keyword evidence="6 11" id="KW-0798">TonB box</keyword>
<keyword evidence="5" id="KW-0732">Signal</keyword>